<keyword evidence="4 9" id="KW-1003">Cell membrane</keyword>
<dbReference type="PROSITE" id="PS51012">
    <property type="entry name" value="ABC_TM2"/>
    <property type="match status" value="1"/>
</dbReference>
<feature type="transmembrane region" description="Helical" evidence="9">
    <location>
        <begin position="179"/>
        <end position="200"/>
    </location>
</feature>
<evidence type="ECO:0000256" key="3">
    <source>
        <dbReference type="ARBA" id="ARBA00022448"/>
    </source>
</evidence>
<proteinExistence type="inferred from homology"/>
<accession>A0ABT2HYG8</accession>
<dbReference type="PANTHER" id="PTHR30413">
    <property type="entry name" value="INNER MEMBRANE TRANSPORT PERMEASE"/>
    <property type="match status" value="1"/>
</dbReference>
<reference evidence="11 12" key="1">
    <citation type="submission" date="2022-04" db="EMBL/GenBank/DDBJ databases">
        <title>Human microbiome associated bacterial genomes.</title>
        <authorList>
            <person name="Sandstrom S."/>
            <person name="Salamzade R."/>
            <person name="Kalan L.R."/>
        </authorList>
    </citation>
    <scope>NUCLEOTIDE SEQUENCE [LARGE SCALE GENOMIC DNA]</scope>
    <source>
        <strain evidence="12">p3-SID1799</strain>
    </source>
</reference>
<sequence length="313" mass="34438">MTINELELAQQRAQIRAARLEQQPLEEIGPRGGFITGPFLAARELFRHRSLLDLLVRRELKAKYKDSALGFLWSLSRPLTQLLIYALVLGEFLGASRSISHFAIFIFSGLTVYGLFSELVMTGTAAIVANTGLVKKVYLPREIFAAATVGGALFNFVIQLALLAIAAVVMGTFHAGGNLLYAVLGFLVALVWGFAMGLALGAANVYLRDMQYTVEIIVTLLMWFSPIVYSWTFVPGAFAQFGWPDWLFDVYMASPITLAVIAFQYAFWGAAPGAMYPDHLGLHLAIAFLVGCVALWLAQRIFAKLEGNFAQEL</sequence>
<feature type="transmembrane region" description="Helical" evidence="9">
    <location>
        <begin position="212"/>
        <end position="234"/>
    </location>
</feature>
<gene>
    <name evidence="11" type="ORF">M3D15_08540</name>
</gene>
<feature type="domain" description="ABC transmembrane type-2" evidence="10">
    <location>
        <begin position="69"/>
        <end position="305"/>
    </location>
</feature>
<evidence type="ECO:0000256" key="1">
    <source>
        <dbReference type="ARBA" id="ARBA00004429"/>
    </source>
</evidence>
<evidence type="ECO:0000256" key="9">
    <source>
        <dbReference type="RuleBase" id="RU361157"/>
    </source>
</evidence>
<feature type="transmembrane region" description="Helical" evidence="9">
    <location>
        <begin position="102"/>
        <end position="131"/>
    </location>
</feature>
<dbReference type="InterPro" id="IPR013525">
    <property type="entry name" value="ABC2_TM"/>
</dbReference>
<dbReference type="RefSeq" id="WP_260104556.1">
    <property type="nucleotide sequence ID" value="NZ_JALXSQ010000039.1"/>
</dbReference>
<feature type="transmembrane region" description="Helical" evidence="9">
    <location>
        <begin position="246"/>
        <end position="268"/>
    </location>
</feature>
<evidence type="ECO:0000256" key="2">
    <source>
        <dbReference type="ARBA" id="ARBA00007783"/>
    </source>
</evidence>
<evidence type="ECO:0000256" key="4">
    <source>
        <dbReference type="ARBA" id="ARBA00022475"/>
    </source>
</evidence>
<feature type="transmembrane region" description="Helical" evidence="9">
    <location>
        <begin position="280"/>
        <end position="298"/>
    </location>
</feature>
<evidence type="ECO:0000256" key="8">
    <source>
        <dbReference type="ARBA" id="ARBA00023136"/>
    </source>
</evidence>
<dbReference type="EMBL" id="JALXSQ010000039">
    <property type="protein sequence ID" value="MCT2043372.1"/>
    <property type="molecule type" value="Genomic_DNA"/>
</dbReference>
<protein>
    <recommendedName>
        <fullName evidence="9">Transport permease protein</fullName>
    </recommendedName>
</protein>
<dbReference type="Proteomes" id="UP001525379">
    <property type="component" value="Unassembled WGS sequence"/>
</dbReference>
<keyword evidence="6 9" id="KW-0812">Transmembrane</keyword>
<keyword evidence="8 9" id="KW-0472">Membrane</keyword>
<feature type="transmembrane region" description="Helical" evidence="9">
    <location>
        <begin position="143"/>
        <end position="173"/>
    </location>
</feature>
<comment type="caution">
    <text evidence="11">The sequence shown here is derived from an EMBL/GenBank/DDBJ whole genome shotgun (WGS) entry which is preliminary data.</text>
</comment>
<evidence type="ECO:0000256" key="5">
    <source>
        <dbReference type="ARBA" id="ARBA00022519"/>
    </source>
</evidence>
<comment type="subcellular location">
    <subcellularLocation>
        <location evidence="1">Cell inner membrane</location>
        <topology evidence="1">Multi-pass membrane protein</topology>
    </subcellularLocation>
    <subcellularLocation>
        <location evidence="9">Cell membrane</location>
        <topology evidence="9">Multi-pass membrane protein</topology>
    </subcellularLocation>
</comment>
<keyword evidence="3 9" id="KW-0813">Transport</keyword>
<evidence type="ECO:0000313" key="12">
    <source>
        <dbReference type="Proteomes" id="UP001525379"/>
    </source>
</evidence>
<evidence type="ECO:0000256" key="6">
    <source>
        <dbReference type="ARBA" id="ARBA00022692"/>
    </source>
</evidence>
<keyword evidence="7 9" id="KW-1133">Transmembrane helix</keyword>
<dbReference type="Pfam" id="PF01061">
    <property type="entry name" value="ABC2_membrane"/>
    <property type="match status" value="1"/>
</dbReference>
<organism evidence="11 12">
    <name type="scientific">Pseudoclavibacter albus</name>
    <dbReference type="NCBI Taxonomy" id="272241"/>
    <lineage>
        <taxon>Bacteria</taxon>
        <taxon>Bacillati</taxon>
        <taxon>Actinomycetota</taxon>
        <taxon>Actinomycetes</taxon>
        <taxon>Micrococcales</taxon>
        <taxon>Microbacteriaceae</taxon>
        <taxon>Pseudoclavibacter</taxon>
    </lineage>
</organism>
<comment type="similarity">
    <text evidence="2 9">Belongs to the ABC-2 integral membrane protein family.</text>
</comment>
<dbReference type="PANTHER" id="PTHR30413:SF8">
    <property type="entry name" value="TRANSPORT PERMEASE PROTEIN"/>
    <property type="match status" value="1"/>
</dbReference>
<evidence type="ECO:0000313" key="11">
    <source>
        <dbReference type="EMBL" id="MCT2043372.1"/>
    </source>
</evidence>
<keyword evidence="5" id="KW-0997">Cell inner membrane</keyword>
<feature type="transmembrane region" description="Helical" evidence="9">
    <location>
        <begin position="68"/>
        <end position="90"/>
    </location>
</feature>
<dbReference type="InterPro" id="IPR047817">
    <property type="entry name" value="ABC2_TM_bact-type"/>
</dbReference>
<evidence type="ECO:0000256" key="7">
    <source>
        <dbReference type="ARBA" id="ARBA00022989"/>
    </source>
</evidence>
<name>A0ABT2HYG8_9MICO</name>
<evidence type="ECO:0000259" key="10">
    <source>
        <dbReference type="PROSITE" id="PS51012"/>
    </source>
</evidence>
<keyword evidence="12" id="KW-1185">Reference proteome</keyword>